<dbReference type="Proteomes" id="UP000193411">
    <property type="component" value="Unassembled WGS sequence"/>
</dbReference>
<evidence type="ECO:0000256" key="5">
    <source>
        <dbReference type="ARBA" id="ARBA00022737"/>
    </source>
</evidence>
<dbReference type="InterPro" id="IPR018108">
    <property type="entry name" value="MCP_transmembrane"/>
</dbReference>
<dbReference type="InterPro" id="IPR023395">
    <property type="entry name" value="MCP_dom_sf"/>
</dbReference>
<feature type="repeat" description="Solcar" evidence="8">
    <location>
        <begin position="35"/>
        <end position="121"/>
    </location>
</feature>
<keyword evidence="4 8" id="KW-0812">Transmembrane</keyword>
<gene>
    <name evidence="10" type="ORF">BCR44DRAFT_62220</name>
</gene>
<organism evidence="10 11">
    <name type="scientific">Catenaria anguillulae PL171</name>
    <dbReference type="NCBI Taxonomy" id="765915"/>
    <lineage>
        <taxon>Eukaryota</taxon>
        <taxon>Fungi</taxon>
        <taxon>Fungi incertae sedis</taxon>
        <taxon>Blastocladiomycota</taxon>
        <taxon>Blastocladiomycetes</taxon>
        <taxon>Blastocladiales</taxon>
        <taxon>Catenariaceae</taxon>
        <taxon>Catenaria</taxon>
    </lineage>
</organism>
<feature type="repeat" description="Solcar" evidence="8">
    <location>
        <begin position="263"/>
        <end position="349"/>
    </location>
</feature>
<dbReference type="SUPFAM" id="SSF103506">
    <property type="entry name" value="Mitochondrial carrier"/>
    <property type="match status" value="1"/>
</dbReference>
<feature type="repeat" description="Solcar" evidence="8">
    <location>
        <begin position="130"/>
        <end position="218"/>
    </location>
</feature>
<dbReference type="EMBL" id="MCFL01000056">
    <property type="protein sequence ID" value="ORZ31679.1"/>
    <property type="molecule type" value="Genomic_DNA"/>
</dbReference>
<accession>A0A1Y2HAS7</accession>
<comment type="similarity">
    <text evidence="2 9">Belongs to the mitochondrial carrier (TC 2.A.29) family.</text>
</comment>
<evidence type="ECO:0000313" key="10">
    <source>
        <dbReference type="EMBL" id="ORZ31679.1"/>
    </source>
</evidence>
<dbReference type="AlphaFoldDB" id="A0A1Y2HAS7"/>
<name>A0A1Y2HAS7_9FUNG</name>
<dbReference type="Pfam" id="PF00153">
    <property type="entry name" value="Mito_carr"/>
    <property type="match status" value="3"/>
</dbReference>
<evidence type="ECO:0000256" key="1">
    <source>
        <dbReference type="ARBA" id="ARBA00004141"/>
    </source>
</evidence>
<evidence type="ECO:0000256" key="9">
    <source>
        <dbReference type="RuleBase" id="RU000488"/>
    </source>
</evidence>
<evidence type="ECO:0000256" key="2">
    <source>
        <dbReference type="ARBA" id="ARBA00006375"/>
    </source>
</evidence>
<evidence type="ECO:0000256" key="3">
    <source>
        <dbReference type="ARBA" id="ARBA00022448"/>
    </source>
</evidence>
<sequence>MTNVHSASIPISSQPFTMISSNRAIPTPATKKPEPTTGHAFVAGAVGLSLAYATMHPLDSLKTIIQAASDPSSSAAAKFKDRPAGFKPIWNMLSRGFTASVLGAAAQGGLRLSSYETTKKYLAPYGGAAHPVAMTTFAALVGDLASSIVKVPREVVTARMQTGFYSGPGAPKTAIEVVGRIVRDEGPLALWQGFGPIIARDGPFMIVLFVTYESFKARYNNNVQATAAALATSVRVRDGRVPAPSHAHAGSSMVEVPVISTSQSTLFGGISGALAGFTTTPLDVLRTRVLTTATAVQQARPKGIVSGLTDIYRQDGGVKALYRGAVARSAWWFCVCSIFFPTYEAVKEACAARSMV</sequence>
<comment type="subcellular location">
    <subcellularLocation>
        <location evidence="1">Membrane</location>
        <topology evidence="1">Multi-pass membrane protein</topology>
    </subcellularLocation>
</comment>
<keyword evidence="11" id="KW-1185">Reference proteome</keyword>
<dbReference type="OrthoDB" id="415315at2759"/>
<keyword evidence="6" id="KW-1133">Transmembrane helix</keyword>
<dbReference type="PANTHER" id="PTHR45667">
    <property type="entry name" value="S-ADENOSYLMETHIONINE MITOCHONDRIAL CARRIER PROTEIN"/>
    <property type="match status" value="1"/>
</dbReference>
<evidence type="ECO:0000313" key="11">
    <source>
        <dbReference type="Proteomes" id="UP000193411"/>
    </source>
</evidence>
<comment type="caution">
    <text evidence="10">The sequence shown here is derived from an EMBL/GenBank/DDBJ whole genome shotgun (WGS) entry which is preliminary data.</text>
</comment>
<protein>
    <submittedName>
        <fullName evidence="10">Mitochondrial carrier domain-containing protein</fullName>
    </submittedName>
</protein>
<proteinExistence type="inferred from homology"/>
<dbReference type="PROSITE" id="PS50920">
    <property type="entry name" value="SOLCAR"/>
    <property type="match status" value="3"/>
</dbReference>
<reference evidence="10 11" key="1">
    <citation type="submission" date="2016-07" db="EMBL/GenBank/DDBJ databases">
        <title>Pervasive Adenine N6-methylation of Active Genes in Fungi.</title>
        <authorList>
            <consortium name="DOE Joint Genome Institute"/>
            <person name="Mondo S.J."/>
            <person name="Dannebaum R.O."/>
            <person name="Kuo R.C."/>
            <person name="Labutti K."/>
            <person name="Haridas S."/>
            <person name="Kuo A."/>
            <person name="Salamov A."/>
            <person name="Ahrendt S.R."/>
            <person name="Lipzen A."/>
            <person name="Sullivan W."/>
            <person name="Andreopoulos W.B."/>
            <person name="Clum A."/>
            <person name="Lindquist E."/>
            <person name="Daum C."/>
            <person name="Ramamoorthy G.K."/>
            <person name="Gryganskyi A."/>
            <person name="Culley D."/>
            <person name="Magnuson J.K."/>
            <person name="James T.Y."/>
            <person name="O'Malley M.A."/>
            <person name="Stajich J.E."/>
            <person name="Spatafora J.W."/>
            <person name="Visel A."/>
            <person name="Grigoriev I.V."/>
        </authorList>
    </citation>
    <scope>NUCLEOTIDE SEQUENCE [LARGE SCALE GENOMIC DNA]</scope>
    <source>
        <strain evidence="10 11">PL171</strain>
    </source>
</reference>
<evidence type="ECO:0000256" key="7">
    <source>
        <dbReference type="ARBA" id="ARBA00023136"/>
    </source>
</evidence>
<evidence type="ECO:0000256" key="6">
    <source>
        <dbReference type="ARBA" id="ARBA00022989"/>
    </source>
</evidence>
<keyword evidence="3 9" id="KW-0813">Transport</keyword>
<evidence type="ECO:0000256" key="8">
    <source>
        <dbReference type="PROSITE-ProRule" id="PRU00282"/>
    </source>
</evidence>
<dbReference type="GO" id="GO:0016020">
    <property type="term" value="C:membrane"/>
    <property type="evidence" value="ECO:0007669"/>
    <property type="project" value="UniProtKB-SubCell"/>
</dbReference>
<keyword evidence="7 8" id="KW-0472">Membrane</keyword>
<keyword evidence="5" id="KW-0677">Repeat</keyword>
<dbReference type="Gene3D" id="1.50.40.10">
    <property type="entry name" value="Mitochondrial carrier domain"/>
    <property type="match status" value="2"/>
</dbReference>
<evidence type="ECO:0000256" key="4">
    <source>
        <dbReference type="ARBA" id="ARBA00022692"/>
    </source>
</evidence>